<accession>A0A5C5XZA4</accession>
<name>A0A5C5XZA4_9PLAN</name>
<evidence type="ECO:0000313" key="1">
    <source>
        <dbReference type="EMBL" id="TWT68224.1"/>
    </source>
</evidence>
<comment type="caution">
    <text evidence="1">The sequence shown here is derived from an EMBL/GenBank/DDBJ whole genome shotgun (WGS) entry which is preliminary data.</text>
</comment>
<organism evidence="1 2">
    <name type="scientific">Crateriforma conspicua</name>
    <dbReference type="NCBI Taxonomy" id="2527996"/>
    <lineage>
        <taxon>Bacteria</taxon>
        <taxon>Pseudomonadati</taxon>
        <taxon>Planctomycetota</taxon>
        <taxon>Planctomycetia</taxon>
        <taxon>Planctomycetales</taxon>
        <taxon>Planctomycetaceae</taxon>
        <taxon>Crateriforma</taxon>
    </lineage>
</organism>
<dbReference type="Proteomes" id="UP000317238">
    <property type="component" value="Unassembled WGS sequence"/>
</dbReference>
<dbReference type="AlphaFoldDB" id="A0A5C5XZA4"/>
<evidence type="ECO:0000313" key="2">
    <source>
        <dbReference type="Proteomes" id="UP000317238"/>
    </source>
</evidence>
<gene>
    <name evidence="1" type="ORF">Pan14r_04670</name>
</gene>
<reference evidence="1 2" key="1">
    <citation type="submission" date="2019-02" db="EMBL/GenBank/DDBJ databases">
        <title>Deep-cultivation of Planctomycetes and their phenomic and genomic characterization uncovers novel biology.</title>
        <authorList>
            <person name="Wiegand S."/>
            <person name="Jogler M."/>
            <person name="Boedeker C."/>
            <person name="Pinto D."/>
            <person name="Vollmers J."/>
            <person name="Rivas-Marin E."/>
            <person name="Kohn T."/>
            <person name="Peeters S.H."/>
            <person name="Heuer A."/>
            <person name="Rast P."/>
            <person name="Oberbeckmann S."/>
            <person name="Bunk B."/>
            <person name="Jeske O."/>
            <person name="Meyerdierks A."/>
            <person name="Storesund J.E."/>
            <person name="Kallscheuer N."/>
            <person name="Luecker S."/>
            <person name="Lage O.M."/>
            <person name="Pohl T."/>
            <person name="Merkel B.J."/>
            <person name="Hornburger P."/>
            <person name="Mueller R.-W."/>
            <person name="Bruemmer F."/>
            <person name="Labrenz M."/>
            <person name="Spormann A.M."/>
            <person name="Op Den Camp H."/>
            <person name="Overmann J."/>
            <person name="Amann R."/>
            <person name="Jetten M.S.M."/>
            <person name="Mascher T."/>
            <person name="Medema M.H."/>
            <person name="Devos D.P."/>
            <person name="Kaster A.-K."/>
            <person name="Ovreas L."/>
            <person name="Rohde M."/>
            <person name="Galperin M.Y."/>
            <person name="Jogler C."/>
        </authorList>
    </citation>
    <scope>NUCLEOTIDE SEQUENCE [LARGE SCALE GENOMIC DNA]</scope>
    <source>
        <strain evidence="1 2">Pan14r</strain>
    </source>
</reference>
<protein>
    <submittedName>
        <fullName evidence="1">Uncharacterized protein</fullName>
    </submittedName>
</protein>
<proteinExistence type="predicted"/>
<keyword evidence="2" id="KW-1185">Reference proteome</keyword>
<dbReference type="EMBL" id="SJPL01000001">
    <property type="protein sequence ID" value="TWT68224.1"/>
    <property type="molecule type" value="Genomic_DNA"/>
</dbReference>
<dbReference type="RefSeq" id="WP_145296830.1">
    <property type="nucleotide sequence ID" value="NZ_CP036319.1"/>
</dbReference>
<sequence>MLKTTPSCKSLHWHCPWEDLLRHLRFFGILEMNMFRISFFASFFLAGMSCLSANQPSNVLEPRSRDSVQQRPWDELSHEFASRPSIVRVLASLEGVVPGLSLSAEQQTELKKLSARHGELMQRVIDDGQILSLGIEDEEGLKSEIRATTEESISDADDQILDWFEQNLKPAERELVLKEVVSYLGIASLEIEFVREQIGIDSEKKKTLAELSALDRKLRLLFSKVRRERPADFAAKEREFLQGRENVFLKLLTVIGPKSYLKFMELKGVFQNGDEAVAWISSLPTARRERMFEASAELELWWQNAIVEQD</sequence>